<reference evidence="2" key="2">
    <citation type="submission" date="2021-08" db="EMBL/GenBank/DDBJ databases">
        <authorList>
            <person name="Tani A."/>
            <person name="Ola A."/>
            <person name="Ogura Y."/>
            <person name="Katsura K."/>
            <person name="Hayashi T."/>
        </authorList>
    </citation>
    <scope>NUCLEOTIDE SEQUENCE</scope>
    <source>
        <strain evidence="2">LMG 23639</strain>
    </source>
</reference>
<proteinExistence type="predicted"/>
<dbReference type="EMBL" id="BPQR01000082">
    <property type="protein sequence ID" value="GJE08550.1"/>
    <property type="molecule type" value="Genomic_DNA"/>
</dbReference>
<keyword evidence="3" id="KW-1185">Reference proteome</keyword>
<name>A0ABQ4SZB3_9HYPH</name>
<comment type="caution">
    <text evidence="2">The sequence shown here is derived from an EMBL/GenBank/DDBJ whole genome shotgun (WGS) entry which is preliminary data.</text>
</comment>
<reference evidence="2" key="1">
    <citation type="journal article" date="2021" name="Front. Microbiol.">
        <title>Comprehensive Comparative Genomics and Phenotyping of Methylobacterium Species.</title>
        <authorList>
            <person name="Alessa O."/>
            <person name="Ogura Y."/>
            <person name="Fujitani Y."/>
            <person name="Takami H."/>
            <person name="Hayashi T."/>
            <person name="Sahin N."/>
            <person name="Tani A."/>
        </authorList>
    </citation>
    <scope>NUCLEOTIDE SEQUENCE</scope>
    <source>
        <strain evidence="2">LMG 23639</strain>
    </source>
</reference>
<sequence>MHAWHPRLIRVRAIIAVVALYALCLQAFLGAFAGALAQPPAPEAVLCASHADPAQDGGTTTCDRHACCTQVRAIEPAPVPSVVLAVAWPEPVATPSVRSAAEGLQPRAPPEQGISPRGPPAA</sequence>
<evidence type="ECO:0008006" key="4">
    <source>
        <dbReference type="Google" id="ProtNLM"/>
    </source>
</evidence>
<organism evidence="2 3">
    <name type="scientific">Methylobacterium jeotgali</name>
    <dbReference type="NCBI Taxonomy" id="381630"/>
    <lineage>
        <taxon>Bacteria</taxon>
        <taxon>Pseudomonadati</taxon>
        <taxon>Pseudomonadota</taxon>
        <taxon>Alphaproteobacteria</taxon>
        <taxon>Hyphomicrobiales</taxon>
        <taxon>Methylobacteriaceae</taxon>
        <taxon>Methylobacterium</taxon>
    </lineage>
</organism>
<dbReference type="RefSeq" id="WP_238278348.1">
    <property type="nucleotide sequence ID" value="NZ_BPQR01000082.1"/>
</dbReference>
<evidence type="ECO:0000313" key="2">
    <source>
        <dbReference type="EMBL" id="GJE08550.1"/>
    </source>
</evidence>
<dbReference type="Proteomes" id="UP001055102">
    <property type="component" value="Unassembled WGS sequence"/>
</dbReference>
<gene>
    <name evidence="2" type="ORF">AOPFMNJM_3890</name>
</gene>
<feature type="region of interest" description="Disordered" evidence="1">
    <location>
        <begin position="97"/>
        <end position="122"/>
    </location>
</feature>
<protein>
    <recommendedName>
        <fullName evidence="4">DUF2946 domain-containing protein</fullName>
    </recommendedName>
</protein>
<accession>A0ABQ4SZB3</accession>
<evidence type="ECO:0000256" key="1">
    <source>
        <dbReference type="SAM" id="MobiDB-lite"/>
    </source>
</evidence>
<evidence type="ECO:0000313" key="3">
    <source>
        <dbReference type="Proteomes" id="UP001055102"/>
    </source>
</evidence>